<name>A0A9Q0XMW7_9SAUR</name>
<organism evidence="3 4">
    <name type="scientific">Phrynocephalus forsythii</name>
    <dbReference type="NCBI Taxonomy" id="171643"/>
    <lineage>
        <taxon>Eukaryota</taxon>
        <taxon>Metazoa</taxon>
        <taxon>Chordata</taxon>
        <taxon>Craniata</taxon>
        <taxon>Vertebrata</taxon>
        <taxon>Euteleostomi</taxon>
        <taxon>Lepidosauria</taxon>
        <taxon>Squamata</taxon>
        <taxon>Bifurcata</taxon>
        <taxon>Unidentata</taxon>
        <taxon>Episquamata</taxon>
        <taxon>Toxicofera</taxon>
        <taxon>Iguania</taxon>
        <taxon>Acrodonta</taxon>
        <taxon>Agamidae</taxon>
        <taxon>Agaminae</taxon>
        <taxon>Phrynocephalus</taxon>
    </lineage>
</organism>
<feature type="region of interest" description="Disordered" evidence="1">
    <location>
        <begin position="211"/>
        <end position="256"/>
    </location>
</feature>
<feature type="domain" description="DUF4939" evidence="2">
    <location>
        <begin position="26"/>
        <end position="122"/>
    </location>
</feature>
<dbReference type="Pfam" id="PF16297">
    <property type="entry name" value="DUF4939"/>
    <property type="match status" value="1"/>
</dbReference>
<accession>A0A9Q0XMW7</accession>
<sequence>MEEEGAVVMTPLAALQNQVLLLSQAIIQLQHAPAPAGLQPRCPLLPPDRFEGKLEEFPAFLAQCKLFTEVRAQEFPTERSKVCFIISLLKGQVAKWATPLLLSASPLLDNYQAFLNHISSAFQNPVQAATANRRLRALKQGKDSVFDYNTAFCLIAQDLNWNEPALISQYMEGLADEVLDELSRVEQPNTLQELITLCLRIDGHLESRRLSQGKNYNQQPLPAVPNLQSGEARRMDPEPMQLGADRPRLTPEEKAR</sequence>
<dbReference type="InterPro" id="IPR032549">
    <property type="entry name" value="DUF4939"/>
</dbReference>
<proteinExistence type="predicted"/>
<dbReference type="OrthoDB" id="9045808at2759"/>
<dbReference type="AlphaFoldDB" id="A0A9Q0XMW7"/>
<keyword evidence="4" id="KW-1185">Reference proteome</keyword>
<dbReference type="PANTHER" id="PTHR15503">
    <property type="entry name" value="LDOC1 RELATED"/>
    <property type="match status" value="1"/>
</dbReference>
<evidence type="ECO:0000259" key="2">
    <source>
        <dbReference type="Pfam" id="PF16297"/>
    </source>
</evidence>
<dbReference type="InterPro" id="IPR032567">
    <property type="entry name" value="RTL1-rel"/>
</dbReference>
<dbReference type="EMBL" id="JAPFRF010000010">
    <property type="protein sequence ID" value="KAJ7320456.1"/>
    <property type="molecule type" value="Genomic_DNA"/>
</dbReference>
<evidence type="ECO:0000256" key="1">
    <source>
        <dbReference type="SAM" id="MobiDB-lite"/>
    </source>
</evidence>
<evidence type="ECO:0000313" key="3">
    <source>
        <dbReference type="EMBL" id="KAJ7320456.1"/>
    </source>
</evidence>
<evidence type="ECO:0000313" key="4">
    <source>
        <dbReference type="Proteomes" id="UP001142489"/>
    </source>
</evidence>
<feature type="compositionally biased region" description="Polar residues" evidence="1">
    <location>
        <begin position="211"/>
        <end position="220"/>
    </location>
</feature>
<gene>
    <name evidence="3" type="ORF">JRQ81_019967</name>
</gene>
<feature type="compositionally biased region" description="Basic and acidic residues" evidence="1">
    <location>
        <begin position="245"/>
        <end position="256"/>
    </location>
</feature>
<reference evidence="3" key="1">
    <citation type="journal article" date="2023" name="DNA Res.">
        <title>Chromosome-level genome assembly of Phrynocephalus forsythii using third-generation DNA sequencing and Hi-C analysis.</title>
        <authorList>
            <person name="Qi Y."/>
            <person name="Zhao W."/>
            <person name="Zhao Y."/>
            <person name="Niu C."/>
            <person name="Cao S."/>
            <person name="Zhang Y."/>
        </authorList>
    </citation>
    <scope>NUCLEOTIDE SEQUENCE</scope>
    <source>
        <tissue evidence="3">Muscle</tissue>
    </source>
</reference>
<protein>
    <recommendedName>
        <fullName evidence="2">DUF4939 domain-containing protein</fullName>
    </recommendedName>
</protein>
<dbReference type="Proteomes" id="UP001142489">
    <property type="component" value="Unassembled WGS sequence"/>
</dbReference>
<comment type="caution">
    <text evidence="3">The sequence shown here is derived from an EMBL/GenBank/DDBJ whole genome shotgun (WGS) entry which is preliminary data.</text>
</comment>
<dbReference type="PANTHER" id="PTHR15503:SF22">
    <property type="entry name" value="TRANSPOSON TY3-I GAG POLYPROTEIN"/>
    <property type="match status" value="1"/>
</dbReference>